<keyword evidence="2" id="KW-0808">Transferase</keyword>
<dbReference type="SUPFAM" id="SSF53335">
    <property type="entry name" value="S-adenosyl-L-methionine-dependent methyltransferases"/>
    <property type="match status" value="1"/>
</dbReference>
<name>A0ABV8LUB2_9ACTN</name>
<gene>
    <name evidence="2" type="ORF">ACFOZ4_28635</name>
</gene>
<dbReference type="InterPro" id="IPR029063">
    <property type="entry name" value="SAM-dependent_MTases_sf"/>
</dbReference>
<accession>A0ABV8LUB2</accession>
<proteinExistence type="predicted"/>
<dbReference type="GO" id="GO:0008168">
    <property type="term" value="F:methyltransferase activity"/>
    <property type="evidence" value="ECO:0007669"/>
    <property type="project" value="UniProtKB-KW"/>
</dbReference>
<reference evidence="3" key="1">
    <citation type="journal article" date="2019" name="Int. J. Syst. Evol. Microbiol.">
        <title>The Global Catalogue of Microorganisms (GCM) 10K type strain sequencing project: providing services to taxonomists for standard genome sequencing and annotation.</title>
        <authorList>
            <consortium name="The Broad Institute Genomics Platform"/>
            <consortium name="The Broad Institute Genome Sequencing Center for Infectious Disease"/>
            <person name="Wu L."/>
            <person name="Ma J."/>
        </authorList>
    </citation>
    <scope>NUCLEOTIDE SEQUENCE [LARGE SCALE GENOMIC DNA]</scope>
    <source>
        <strain evidence="3">CGMCC 4.7289</strain>
    </source>
</reference>
<evidence type="ECO:0000313" key="2">
    <source>
        <dbReference type="EMBL" id="MFC4134596.1"/>
    </source>
</evidence>
<dbReference type="EC" id="2.1.-.-" evidence="2"/>
<comment type="caution">
    <text evidence="2">The sequence shown here is derived from an EMBL/GenBank/DDBJ whole genome shotgun (WGS) entry which is preliminary data.</text>
</comment>
<dbReference type="Pfam" id="PF13649">
    <property type="entry name" value="Methyltransf_25"/>
    <property type="match status" value="1"/>
</dbReference>
<organism evidence="2 3">
    <name type="scientific">Hamadaea flava</name>
    <dbReference type="NCBI Taxonomy" id="1742688"/>
    <lineage>
        <taxon>Bacteria</taxon>
        <taxon>Bacillati</taxon>
        <taxon>Actinomycetota</taxon>
        <taxon>Actinomycetes</taxon>
        <taxon>Micromonosporales</taxon>
        <taxon>Micromonosporaceae</taxon>
        <taxon>Hamadaea</taxon>
    </lineage>
</organism>
<dbReference type="Proteomes" id="UP001595816">
    <property type="component" value="Unassembled WGS sequence"/>
</dbReference>
<dbReference type="CDD" id="cd02440">
    <property type="entry name" value="AdoMet_MTases"/>
    <property type="match status" value="1"/>
</dbReference>
<dbReference type="Gene3D" id="3.40.50.150">
    <property type="entry name" value="Vaccinia Virus protein VP39"/>
    <property type="match status" value="1"/>
</dbReference>
<dbReference type="RefSeq" id="WP_253761256.1">
    <property type="nucleotide sequence ID" value="NZ_JAMZDZ010000001.1"/>
</dbReference>
<dbReference type="InterPro" id="IPR041698">
    <property type="entry name" value="Methyltransf_25"/>
</dbReference>
<evidence type="ECO:0000259" key="1">
    <source>
        <dbReference type="Pfam" id="PF13649"/>
    </source>
</evidence>
<protein>
    <submittedName>
        <fullName evidence="2">Class I SAM-dependent methyltransferase</fullName>
        <ecNumber evidence="2">2.1.-.-</ecNumber>
    </submittedName>
</protein>
<keyword evidence="3" id="KW-1185">Reference proteome</keyword>
<dbReference type="GO" id="GO:0032259">
    <property type="term" value="P:methylation"/>
    <property type="evidence" value="ECO:0007669"/>
    <property type="project" value="UniProtKB-KW"/>
</dbReference>
<keyword evidence="2" id="KW-0489">Methyltransferase</keyword>
<dbReference type="EMBL" id="JBHSAY010000015">
    <property type="protein sequence ID" value="MFC4134596.1"/>
    <property type="molecule type" value="Genomic_DNA"/>
</dbReference>
<feature type="domain" description="Methyltransferase" evidence="1">
    <location>
        <begin position="39"/>
        <end position="136"/>
    </location>
</feature>
<evidence type="ECO:0000313" key="3">
    <source>
        <dbReference type="Proteomes" id="UP001595816"/>
    </source>
</evidence>
<sequence>MGHSYAVTAEFYDLLQAAEFSRLAERLLGRWLGTPTVGILDVGAGTGLATALLAERAGVVVHAVEPSAPMRAVLLSRLAGMPHLLDRIRVHAMGVQDVGLTAVADFAWCVNTMACLDPVERAEVLAAIRVALVPGGRLVVQRPPHRLEPPWELPSRRLGDDRYTGQVTCADAGPDRARWRFTYRVTHDDRLVREARESFEVYLAEPAAFTGELRAAGFDPIAQDEPEIVIARAG</sequence>